<dbReference type="Proteomes" id="UP000003986">
    <property type="component" value="Unassembled WGS sequence"/>
</dbReference>
<protein>
    <submittedName>
        <fullName evidence="2">Predicted protein</fullName>
    </submittedName>
</protein>
<dbReference type="AlphaFoldDB" id="D6AJ80"/>
<reference evidence="3" key="1">
    <citation type="submission" date="2008-10" db="EMBL/GenBank/DDBJ databases">
        <authorList>
            <person name="Molnar K."/>
        </authorList>
    </citation>
    <scope>NUCLEOTIDE SEQUENCE [LARGE SCALE GENOMIC DNA]</scope>
    <source>
        <strain evidence="3">NRRL 15998</strain>
    </source>
</reference>
<evidence type="ECO:0000313" key="3">
    <source>
        <dbReference type="Proteomes" id="UP000003986"/>
    </source>
</evidence>
<organism evidence="2 3">
    <name type="scientific">Streptomyces filamentosus NRRL 15998</name>
    <dbReference type="NCBI Taxonomy" id="457431"/>
    <lineage>
        <taxon>Bacteria</taxon>
        <taxon>Bacillati</taxon>
        <taxon>Actinomycetota</taxon>
        <taxon>Actinomycetes</taxon>
        <taxon>Kitasatosporales</taxon>
        <taxon>Streptomycetaceae</taxon>
        <taxon>Streptomyces</taxon>
    </lineage>
</organism>
<evidence type="ECO:0000256" key="1">
    <source>
        <dbReference type="SAM" id="MobiDB-lite"/>
    </source>
</evidence>
<reference evidence="3" key="2">
    <citation type="submission" date="2008-12" db="EMBL/GenBank/DDBJ databases">
        <title>Annotation of Streptomyces roseosporus strain NRRL 15998.</title>
        <authorList>
            <consortium name="The Broad Institute Genome Sequencing Platform"/>
            <consortium name="Broad Institute Microbial Sequencing Center"/>
            <person name="Fischbach M."/>
            <person name="Ward D."/>
            <person name="Young S."/>
            <person name="Kodira C.D."/>
            <person name="Zeng Q."/>
            <person name="Koehrsen M."/>
            <person name="Godfrey P."/>
            <person name="Alvarado L."/>
            <person name="Berlin A.M."/>
            <person name="Borenstein D."/>
            <person name="Chen Z."/>
            <person name="Engels R."/>
            <person name="Freedman E."/>
            <person name="Gellesch M."/>
            <person name="Goldberg J."/>
            <person name="Griggs A."/>
            <person name="Gujja S."/>
            <person name="Heiman D.I."/>
            <person name="Hepburn T.A."/>
            <person name="Howarth C."/>
            <person name="Jen D."/>
            <person name="Larson L."/>
            <person name="Lewis B."/>
            <person name="Mehta T."/>
            <person name="Park D."/>
            <person name="Pearson M."/>
            <person name="Roberts A."/>
            <person name="Saif S."/>
            <person name="Shea T.D."/>
            <person name="Shenoy N."/>
            <person name="Sisk P."/>
            <person name="Stolte C."/>
            <person name="Sykes S.N."/>
            <person name="Walk T."/>
            <person name="White J."/>
            <person name="Yandava C."/>
            <person name="Straight P."/>
            <person name="Clardy J."/>
            <person name="Hung D."/>
            <person name="Kolter R."/>
            <person name="Mekalanos J."/>
            <person name="Walker S."/>
            <person name="Walsh C.T."/>
            <person name="Wieland B.L.C."/>
            <person name="Ilzarbe M."/>
            <person name="Galagan J."/>
            <person name="Nusbaum C."/>
            <person name="Birren B."/>
        </authorList>
    </citation>
    <scope>NUCLEOTIDE SEQUENCE [LARGE SCALE GENOMIC DNA]</scope>
    <source>
        <strain evidence="3">NRRL 15998</strain>
    </source>
</reference>
<sequence length="33" mass="3726">MRSMGRILGHSTALDHDRTKNPNETVHFSNMTA</sequence>
<feature type="region of interest" description="Disordered" evidence="1">
    <location>
        <begin position="1"/>
        <end position="33"/>
    </location>
</feature>
<gene>
    <name evidence="2" type="ORF">SSGG_02545</name>
</gene>
<name>D6AJ80_STRFL</name>
<proteinExistence type="predicted"/>
<accession>D6AJ80</accession>
<evidence type="ECO:0000313" key="2">
    <source>
        <dbReference type="EMBL" id="EFE75178.2"/>
    </source>
</evidence>
<feature type="compositionally biased region" description="Polar residues" evidence="1">
    <location>
        <begin position="22"/>
        <end position="33"/>
    </location>
</feature>
<dbReference type="EMBL" id="DS999644">
    <property type="protein sequence ID" value="EFE75178.2"/>
    <property type="molecule type" value="Genomic_DNA"/>
</dbReference>